<dbReference type="PANTHER" id="PTHR43546:SF3">
    <property type="entry name" value="UPF0173 METAL-DEPENDENT HYDROLASE MJ1163"/>
    <property type="match status" value="1"/>
</dbReference>
<feature type="domain" description="Metallo-beta-lactamase" evidence="1">
    <location>
        <begin position="9"/>
        <end position="175"/>
    </location>
</feature>
<dbReference type="Gene3D" id="3.60.15.10">
    <property type="entry name" value="Ribonuclease Z/Hydroxyacylglutathione hydrolase-like"/>
    <property type="match status" value="1"/>
</dbReference>
<dbReference type="Pfam" id="PF13483">
    <property type="entry name" value="Lactamase_B_3"/>
    <property type="match status" value="1"/>
</dbReference>
<evidence type="ECO:0000313" key="2">
    <source>
        <dbReference type="EMBL" id="MFB9676172.1"/>
    </source>
</evidence>
<evidence type="ECO:0000313" key="3">
    <source>
        <dbReference type="Proteomes" id="UP001589610"/>
    </source>
</evidence>
<proteinExistence type="predicted"/>
<dbReference type="InterPro" id="IPR001279">
    <property type="entry name" value="Metallo-B-lactamas"/>
</dbReference>
<dbReference type="InterPro" id="IPR036866">
    <property type="entry name" value="RibonucZ/Hydroxyglut_hydro"/>
</dbReference>
<dbReference type="SUPFAM" id="SSF56281">
    <property type="entry name" value="Metallo-hydrolase/oxidoreductase"/>
    <property type="match status" value="1"/>
</dbReference>
<dbReference type="Proteomes" id="UP001589610">
    <property type="component" value="Unassembled WGS sequence"/>
</dbReference>
<protein>
    <submittedName>
        <fullName evidence="2">MBL fold metallo-hydrolase</fullName>
    </submittedName>
</protein>
<dbReference type="RefSeq" id="WP_344747024.1">
    <property type="nucleotide sequence ID" value="NZ_BAAAWW010000114.1"/>
</dbReference>
<organism evidence="2 3">
    <name type="scientific">Streptosporangium vulgare</name>
    <dbReference type="NCBI Taxonomy" id="46190"/>
    <lineage>
        <taxon>Bacteria</taxon>
        <taxon>Bacillati</taxon>
        <taxon>Actinomycetota</taxon>
        <taxon>Actinomycetes</taxon>
        <taxon>Streptosporangiales</taxon>
        <taxon>Streptosporangiaceae</taxon>
        <taxon>Streptosporangium</taxon>
    </lineage>
</organism>
<gene>
    <name evidence="2" type="ORF">ACFFRH_11805</name>
</gene>
<reference evidence="2 3" key="1">
    <citation type="submission" date="2024-09" db="EMBL/GenBank/DDBJ databases">
        <authorList>
            <person name="Sun Q."/>
            <person name="Mori K."/>
        </authorList>
    </citation>
    <scope>NUCLEOTIDE SEQUENCE [LARGE SCALE GENOMIC DNA]</scope>
    <source>
        <strain evidence="2 3">JCM 3028</strain>
    </source>
</reference>
<sequence>MTIKLTKFGHACVRLEKNGRSLVIDPGAMTPEADAVTGAEAVLVTHEHFDHFEPERLRAAVAEDPRLVVHTCPGVARHLTGLGERVRVVRAGDVLPIAGFEVTVVGEKHHFSHPDVPPVDNVGFVVDGEVLHPGDALTVVDVPTLLVPGQAPWMTVPDMIAYLRTMAPRRAYAIHDGLINEWGVKVLEGVLAGEAEKLGADIRRLKPGESVEL</sequence>
<keyword evidence="3" id="KW-1185">Reference proteome</keyword>
<name>A0ABV5TAU5_9ACTN</name>
<comment type="caution">
    <text evidence="2">The sequence shown here is derived from an EMBL/GenBank/DDBJ whole genome shotgun (WGS) entry which is preliminary data.</text>
</comment>
<dbReference type="EMBL" id="JBHMBS010000004">
    <property type="protein sequence ID" value="MFB9676172.1"/>
    <property type="molecule type" value="Genomic_DNA"/>
</dbReference>
<dbReference type="PANTHER" id="PTHR43546">
    <property type="entry name" value="UPF0173 METAL-DEPENDENT HYDROLASE MJ1163-RELATED"/>
    <property type="match status" value="1"/>
</dbReference>
<evidence type="ECO:0000259" key="1">
    <source>
        <dbReference type="SMART" id="SM00849"/>
    </source>
</evidence>
<dbReference type="InterPro" id="IPR050114">
    <property type="entry name" value="UPF0173_UPF0282_UlaG_hydrolase"/>
</dbReference>
<dbReference type="SMART" id="SM00849">
    <property type="entry name" value="Lactamase_B"/>
    <property type="match status" value="1"/>
</dbReference>
<accession>A0ABV5TAU5</accession>